<dbReference type="EMBL" id="LGRX02006896">
    <property type="protein sequence ID" value="KAK3275945.1"/>
    <property type="molecule type" value="Genomic_DNA"/>
</dbReference>
<evidence type="ECO:0000313" key="1">
    <source>
        <dbReference type="EMBL" id="KAK3275945.1"/>
    </source>
</evidence>
<keyword evidence="2" id="KW-1185">Reference proteome</keyword>
<gene>
    <name evidence="1" type="ORF">CYMTET_15957</name>
</gene>
<dbReference type="AlphaFoldDB" id="A0AAE0L8U1"/>
<dbReference type="Proteomes" id="UP001190700">
    <property type="component" value="Unassembled WGS sequence"/>
</dbReference>
<name>A0AAE0L8U1_9CHLO</name>
<sequence length="121" mass="13085">MSSAVQDLNENDCASYIHCPYSFATSGLAVKCSGVEENKADHSDEKLEDELTVAEVSLPDSTSFGFQERELPPTASFTKIYSNSELFAVELEIPVGAVLEEKEEDGFVVVEEVSEGAAPTM</sequence>
<protein>
    <submittedName>
        <fullName evidence="1">Uncharacterized protein</fullName>
    </submittedName>
</protein>
<organism evidence="1 2">
    <name type="scientific">Cymbomonas tetramitiformis</name>
    <dbReference type="NCBI Taxonomy" id="36881"/>
    <lineage>
        <taxon>Eukaryota</taxon>
        <taxon>Viridiplantae</taxon>
        <taxon>Chlorophyta</taxon>
        <taxon>Pyramimonadophyceae</taxon>
        <taxon>Pyramimonadales</taxon>
        <taxon>Pyramimonadaceae</taxon>
        <taxon>Cymbomonas</taxon>
    </lineage>
</organism>
<evidence type="ECO:0000313" key="2">
    <source>
        <dbReference type="Proteomes" id="UP001190700"/>
    </source>
</evidence>
<comment type="caution">
    <text evidence="1">The sequence shown here is derived from an EMBL/GenBank/DDBJ whole genome shotgun (WGS) entry which is preliminary data.</text>
</comment>
<proteinExistence type="predicted"/>
<accession>A0AAE0L8U1</accession>
<reference evidence="1 2" key="1">
    <citation type="journal article" date="2015" name="Genome Biol. Evol.">
        <title>Comparative Genomics of a Bacterivorous Green Alga Reveals Evolutionary Causalities and Consequences of Phago-Mixotrophic Mode of Nutrition.</title>
        <authorList>
            <person name="Burns J.A."/>
            <person name="Paasch A."/>
            <person name="Narechania A."/>
            <person name="Kim E."/>
        </authorList>
    </citation>
    <scope>NUCLEOTIDE SEQUENCE [LARGE SCALE GENOMIC DNA]</scope>
    <source>
        <strain evidence="1 2">PLY_AMNH</strain>
    </source>
</reference>